<comment type="caution">
    <text evidence="9">The sequence shown here is derived from an EMBL/GenBank/DDBJ whole genome shotgun (WGS) entry which is preliminary data.</text>
</comment>
<dbReference type="PANTHER" id="PTHR14741:SF32">
    <property type="entry name" value="TRIMETHYLGUANOSINE SYNTHASE"/>
    <property type="match status" value="1"/>
</dbReference>
<dbReference type="GO" id="GO:0005634">
    <property type="term" value="C:nucleus"/>
    <property type="evidence" value="ECO:0007669"/>
    <property type="project" value="TreeGrafter"/>
</dbReference>
<reference evidence="9 10" key="1">
    <citation type="submission" date="2019-08" db="EMBL/GenBank/DDBJ databases">
        <title>The genome of the soybean aphid Biotype 1, its phylome, world population structure and adaptation to the North American continent.</title>
        <authorList>
            <person name="Giordano R."/>
            <person name="Donthu R.K."/>
            <person name="Hernandez A.G."/>
            <person name="Wright C.L."/>
            <person name="Zimin A.V."/>
        </authorList>
    </citation>
    <scope>NUCLEOTIDE SEQUENCE [LARGE SCALE GENOMIC DNA]</scope>
    <source>
        <tissue evidence="9">Whole aphids</tissue>
    </source>
</reference>
<feature type="non-terminal residue" evidence="9">
    <location>
        <position position="1"/>
    </location>
</feature>
<feature type="compositionally biased region" description="Polar residues" evidence="8">
    <location>
        <begin position="102"/>
        <end position="123"/>
    </location>
</feature>
<dbReference type="GO" id="GO:0071164">
    <property type="term" value="F:RNA cap trimethylguanosine synthase activity"/>
    <property type="evidence" value="ECO:0007669"/>
    <property type="project" value="TreeGrafter"/>
</dbReference>
<proteinExistence type="inferred from homology"/>
<comment type="catalytic activity">
    <reaction evidence="4">
        <text>a 5'-end (N(7)-methyl 5'-triphosphoguanosine)-ribonucleoside in snoRNA + S-adenosyl-L-methionine = a 5'-end (N(2),N(7)-dimethyl 5'-triphosphoguanosine)-ribonucleoside in snoRNA + S-adenosyl-L-homocysteine + H(+)</text>
        <dbReference type="Rhea" id="RHEA:78475"/>
        <dbReference type="Rhea" id="RHEA-COMP:19086"/>
        <dbReference type="Rhea" id="RHEA-COMP:19088"/>
        <dbReference type="ChEBI" id="CHEBI:15378"/>
        <dbReference type="ChEBI" id="CHEBI:57856"/>
        <dbReference type="ChEBI" id="CHEBI:59789"/>
        <dbReference type="ChEBI" id="CHEBI:156461"/>
        <dbReference type="ChEBI" id="CHEBI:172880"/>
    </reaction>
    <physiologicalReaction direction="left-to-right" evidence="4">
        <dbReference type="Rhea" id="RHEA:78476"/>
    </physiologicalReaction>
</comment>
<dbReference type="InterPro" id="IPR029063">
    <property type="entry name" value="SAM-dependent_MTases_sf"/>
</dbReference>
<evidence type="ECO:0000256" key="7">
    <source>
        <dbReference type="ARBA" id="ARBA00049790"/>
    </source>
</evidence>
<evidence type="ECO:0000256" key="5">
    <source>
        <dbReference type="ARBA" id="ARBA00048763"/>
    </source>
</evidence>
<organism evidence="9 10">
    <name type="scientific">Aphis glycines</name>
    <name type="common">Soybean aphid</name>
    <dbReference type="NCBI Taxonomy" id="307491"/>
    <lineage>
        <taxon>Eukaryota</taxon>
        <taxon>Metazoa</taxon>
        <taxon>Ecdysozoa</taxon>
        <taxon>Arthropoda</taxon>
        <taxon>Hexapoda</taxon>
        <taxon>Insecta</taxon>
        <taxon>Pterygota</taxon>
        <taxon>Neoptera</taxon>
        <taxon>Paraneoptera</taxon>
        <taxon>Hemiptera</taxon>
        <taxon>Sternorrhyncha</taxon>
        <taxon>Aphidomorpha</taxon>
        <taxon>Aphidoidea</taxon>
        <taxon>Aphididae</taxon>
        <taxon>Aphidini</taxon>
        <taxon>Aphis</taxon>
        <taxon>Aphis</taxon>
    </lineage>
</organism>
<accession>A0A6G0U8L7</accession>
<name>A0A6G0U8L7_APHGL</name>
<evidence type="ECO:0000256" key="8">
    <source>
        <dbReference type="SAM" id="MobiDB-lite"/>
    </source>
</evidence>
<feature type="region of interest" description="Disordered" evidence="8">
    <location>
        <begin position="165"/>
        <end position="186"/>
    </location>
</feature>
<evidence type="ECO:0000256" key="6">
    <source>
        <dbReference type="ARBA" id="ARBA00049075"/>
    </source>
</evidence>
<evidence type="ECO:0000256" key="3">
    <source>
        <dbReference type="ARBA" id="ARBA00047418"/>
    </source>
</evidence>
<dbReference type="Proteomes" id="UP000475862">
    <property type="component" value="Unassembled WGS sequence"/>
</dbReference>
<gene>
    <name evidence="9" type="ORF">AGLY_000836</name>
</gene>
<dbReference type="OrthoDB" id="6619622at2759"/>
<comment type="similarity">
    <text evidence="2">Belongs to the methyltransferase superfamily. Trimethylguanosine synthase family.</text>
</comment>
<comment type="catalytic activity">
    <reaction evidence="6">
        <text>a 5'-end (N(7)-methyl 5'-triphosphoguanosine)-ribonucleoside in snRNA + S-adenosyl-L-methionine = a 5'-end (N(2),N(7)-dimethyl 5'-triphosphoguanosine)-ribonucleoside in snRNA + S-adenosyl-L-homocysteine + H(+)</text>
        <dbReference type="Rhea" id="RHEA:78471"/>
        <dbReference type="Rhea" id="RHEA-COMP:19085"/>
        <dbReference type="Rhea" id="RHEA-COMP:19087"/>
        <dbReference type="ChEBI" id="CHEBI:15378"/>
        <dbReference type="ChEBI" id="CHEBI:57856"/>
        <dbReference type="ChEBI" id="CHEBI:59789"/>
        <dbReference type="ChEBI" id="CHEBI:156461"/>
        <dbReference type="ChEBI" id="CHEBI:172880"/>
    </reaction>
    <physiologicalReaction direction="left-to-right" evidence="6">
        <dbReference type="Rhea" id="RHEA:78472"/>
    </physiologicalReaction>
</comment>
<dbReference type="SUPFAM" id="SSF53335">
    <property type="entry name" value="S-adenosyl-L-methionine-dependent methyltransferases"/>
    <property type="match status" value="1"/>
</dbReference>
<dbReference type="CDD" id="cd02440">
    <property type="entry name" value="AdoMet_MTases"/>
    <property type="match status" value="1"/>
</dbReference>
<sequence length="555" mass="63148">KENPDKKPLNSQLVKGVTWHGGSYVSTRILQIPGALCSTQPSPWYAALPRGDHPFMPTRGNYMETKKKPGPPTGQLVDGSQPVKLDGLADAVKSATKDRISNRPQPAQSSINNQTNFVNKPNYSSRAGKMVKVLYGRDYSHYGLTRNNNVTLLCTYFATNKRDRRFPNRFKPNQNETSSNDFHSDKRKLCTTPIKNEQIKIQPYDKSSNKINAVLEGLGFVCNNDKIYTDRASQIHCYNVNKQYNTGYGTKTHTSPPKSKIPVLQKPYGSYKRKENSQKSILTSETFQQKNYYHKTNIPVLQKPYESYKRKENSQKSILPSETFQQKNYNHKNYNHTGKKTHHNFQNQQIPIKYWAMRYMLFTKFNSGIQLDEESFYSVCPEVLSEHIAKRCENNIVCDPFCGAGGNIIQLAMICKKVIAVDIDPNKIRMARHNAEIYGVADKIEFIVGDIFKIYPTLKADVVFMSPPWGGPGYTKTKCYTIKTMCSDHVGGGFKIFDIVKTIAPNIAFHLPKNTNILECVMLAKDFGKVEIQQNIINGKLNSLTAFFGDFYWNT</sequence>
<evidence type="ECO:0000256" key="4">
    <source>
        <dbReference type="ARBA" id="ARBA00048740"/>
    </source>
</evidence>
<dbReference type="AlphaFoldDB" id="A0A6G0U8L7"/>
<feature type="compositionally biased region" description="Polar residues" evidence="8">
    <location>
        <begin position="171"/>
        <end position="181"/>
    </location>
</feature>
<comment type="catalytic activity">
    <reaction evidence="3">
        <text>a 5'-end (N(2),N(7)-dimethyl 5'-triphosphoguanosine)-ribonucleoside in snoRNA + S-adenosyl-L-methionine = a 5'-end (N(2),N(2),N(7)-trimethyl 5'-triphosphoguanosine)-ribonucleoside in snoRNA + S-adenosyl-L-homocysteine + H(+)</text>
        <dbReference type="Rhea" id="RHEA:78507"/>
        <dbReference type="Rhea" id="RHEA-COMP:19088"/>
        <dbReference type="Rhea" id="RHEA-COMP:19090"/>
        <dbReference type="ChEBI" id="CHEBI:15378"/>
        <dbReference type="ChEBI" id="CHEBI:57856"/>
        <dbReference type="ChEBI" id="CHEBI:59789"/>
        <dbReference type="ChEBI" id="CHEBI:167623"/>
        <dbReference type="ChEBI" id="CHEBI:172880"/>
    </reaction>
    <physiologicalReaction direction="left-to-right" evidence="3">
        <dbReference type="Rhea" id="RHEA:78508"/>
    </physiologicalReaction>
</comment>
<dbReference type="Pfam" id="PF09445">
    <property type="entry name" value="Methyltransf_15"/>
    <property type="match status" value="1"/>
</dbReference>
<protein>
    <recommendedName>
        <fullName evidence="1">Trimethylguanosine synthase</fullName>
    </recommendedName>
    <alternativeName>
        <fullName evidence="7">Cap-specific guanine-N(2) methyltransferase</fullName>
    </alternativeName>
</protein>
<dbReference type="PANTHER" id="PTHR14741">
    <property type="entry name" value="S-ADENOSYLMETHIONINE-DEPENDENT METHYLTRANSFERASE RELATED"/>
    <property type="match status" value="1"/>
</dbReference>
<evidence type="ECO:0000256" key="2">
    <source>
        <dbReference type="ARBA" id="ARBA00025783"/>
    </source>
</evidence>
<evidence type="ECO:0000313" key="9">
    <source>
        <dbReference type="EMBL" id="KAE9545293.1"/>
    </source>
</evidence>
<dbReference type="Gene3D" id="3.40.50.150">
    <property type="entry name" value="Vaccinia Virus protein VP39"/>
    <property type="match status" value="1"/>
</dbReference>
<feature type="region of interest" description="Disordered" evidence="8">
    <location>
        <begin position="95"/>
        <end position="123"/>
    </location>
</feature>
<evidence type="ECO:0000256" key="1">
    <source>
        <dbReference type="ARBA" id="ARBA00018517"/>
    </source>
</evidence>
<dbReference type="EMBL" id="VYZN01000001">
    <property type="protein sequence ID" value="KAE9545293.1"/>
    <property type="molecule type" value="Genomic_DNA"/>
</dbReference>
<keyword evidence="10" id="KW-1185">Reference proteome</keyword>
<evidence type="ECO:0000313" key="10">
    <source>
        <dbReference type="Proteomes" id="UP000475862"/>
    </source>
</evidence>
<comment type="catalytic activity">
    <reaction evidence="5">
        <text>a 5'-end (N(2),N(7)-dimethyl 5'-triphosphoguanosine)-ribonucleoside in snRNA + S-adenosyl-L-methionine = a 5'-end (N(2),N(2),N(7)-trimethyl 5'-triphosphoguanosine)-ribonucleoside in snRNA + S-adenosyl-L-homocysteine + H(+)</text>
        <dbReference type="Rhea" id="RHEA:78479"/>
        <dbReference type="Rhea" id="RHEA-COMP:19087"/>
        <dbReference type="Rhea" id="RHEA-COMP:19089"/>
        <dbReference type="ChEBI" id="CHEBI:15378"/>
        <dbReference type="ChEBI" id="CHEBI:57856"/>
        <dbReference type="ChEBI" id="CHEBI:59789"/>
        <dbReference type="ChEBI" id="CHEBI:167623"/>
        <dbReference type="ChEBI" id="CHEBI:172880"/>
    </reaction>
    <physiologicalReaction direction="left-to-right" evidence="5">
        <dbReference type="Rhea" id="RHEA:78480"/>
    </physiologicalReaction>
</comment>
<dbReference type="InterPro" id="IPR019012">
    <property type="entry name" value="RNA_cap_Gua-N2-MeTrfase"/>
</dbReference>